<name>A0AA40BUA8_9PEZI</name>
<comment type="caution">
    <text evidence="2">The sequence shown here is derived from an EMBL/GenBank/DDBJ whole genome shotgun (WGS) entry which is preliminary data.</text>
</comment>
<keyword evidence="3" id="KW-1185">Reference proteome</keyword>
<feature type="compositionally biased region" description="Polar residues" evidence="1">
    <location>
        <begin position="41"/>
        <end position="50"/>
    </location>
</feature>
<protein>
    <recommendedName>
        <fullName evidence="4">SWIM-type domain-containing protein</fullName>
    </recommendedName>
</protein>
<accession>A0AA40BUA8</accession>
<feature type="region of interest" description="Disordered" evidence="1">
    <location>
        <begin position="28"/>
        <end position="50"/>
    </location>
</feature>
<evidence type="ECO:0000256" key="1">
    <source>
        <dbReference type="SAM" id="MobiDB-lite"/>
    </source>
</evidence>
<organism evidence="2 3">
    <name type="scientific">Immersiella caudata</name>
    <dbReference type="NCBI Taxonomy" id="314043"/>
    <lineage>
        <taxon>Eukaryota</taxon>
        <taxon>Fungi</taxon>
        <taxon>Dikarya</taxon>
        <taxon>Ascomycota</taxon>
        <taxon>Pezizomycotina</taxon>
        <taxon>Sordariomycetes</taxon>
        <taxon>Sordariomycetidae</taxon>
        <taxon>Sordariales</taxon>
        <taxon>Lasiosphaeriaceae</taxon>
        <taxon>Immersiella</taxon>
    </lineage>
</organism>
<dbReference type="EMBL" id="JAULSU010000006">
    <property type="protein sequence ID" value="KAK0613882.1"/>
    <property type="molecule type" value="Genomic_DNA"/>
</dbReference>
<evidence type="ECO:0000313" key="3">
    <source>
        <dbReference type="Proteomes" id="UP001175000"/>
    </source>
</evidence>
<sequence length="274" mass="29631">MASSSLPTHRTLLNSLLDAIARIPLQSPPTTIPIKTEDNSKPPNQNLNSSTENALTRVPATHRHLLITLHVIFPSILLPALDLLDRNLVVRLVLDNTLSKSETKEEPPPQQPKAKANSTRSTEDPPSFYLVHSAQTSSHPRRRRRDDEGSESGRGTGKAYLVRLGAWNCTCAAFAFAGFPVGGHGDGSEIAGAGERVDGGDKMHVDVDVDVEPGGEQRVSFGGFTFEDRTEEGLPVCKHILACLLGERWGDALGGHLVDRRVGREEMAGIVADI</sequence>
<proteinExistence type="predicted"/>
<dbReference type="Proteomes" id="UP001175000">
    <property type="component" value="Unassembled WGS sequence"/>
</dbReference>
<evidence type="ECO:0000313" key="2">
    <source>
        <dbReference type="EMBL" id="KAK0613882.1"/>
    </source>
</evidence>
<gene>
    <name evidence="2" type="ORF">B0T14DRAFT_289370</name>
</gene>
<reference evidence="2" key="1">
    <citation type="submission" date="2023-06" db="EMBL/GenBank/DDBJ databases">
        <title>Genome-scale phylogeny and comparative genomics of the fungal order Sordariales.</title>
        <authorList>
            <consortium name="Lawrence Berkeley National Laboratory"/>
            <person name="Hensen N."/>
            <person name="Bonometti L."/>
            <person name="Westerberg I."/>
            <person name="Brannstrom I.O."/>
            <person name="Guillou S."/>
            <person name="Cros-Aarteil S."/>
            <person name="Calhoun S."/>
            <person name="Haridas S."/>
            <person name="Kuo A."/>
            <person name="Mondo S."/>
            <person name="Pangilinan J."/>
            <person name="Riley R."/>
            <person name="Labutti K."/>
            <person name="Andreopoulos B."/>
            <person name="Lipzen A."/>
            <person name="Chen C."/>
            <person name="Yanf M."/>
            <person name="Daum C."/>
            <person name="Ng V."/>
            <person name="Clum A."/>
            <person name="Steindorff A."/>
            <person name="Ohm R."/>
            <person name="Martin F."/>
            <person name="Silar P."/>
            <person name="Natvig D."/>
            <person name="Lalanne C."/>
            <person name="Gautier V."/>
            <person name="Ament-Velasquez S.L."/>
            <person name="Kruys A."/>
            <person name="Hutchinson M.I."/>
            <person name="Powell A.J."/>
            <person name="Barry K."/>
            <person name="Miller A.N."/>
            <person name="Grigoriev I.V."/>
            <person name="Debuchy R."/>
            <person name="Gladieux P."/>
            <person name="Thoren M.H."/>
            <person name="Johannesson H."/>
        </authorList>
    </citation>
    <scope>NUCLEOTIDE SEQUENCE</scope>
    <source>
        <strain evidence="2">CBS 606.72</strain>
    </source>
</reference>
<feature type="region of interest" description="Disordered" evidence="1">
    <location>
        <begin position="99"/>
        <end position="155"/>
    </location>
</feature>
<dbReference type="AlphaFoldDB" id="A0AA40BUA8"/>
<evidence type="ECO:0008006" key="4">
    <source>
        <dbReference type="Google" id="ProtNLM"/>
    </source>
</evidence>